<accession>A0A1B0C1H2</accession>
<keyword evidence="2" id="KW-1185">Reference proteome</keyword>
<sequence>MVEELSRMLKHGLNNAGLDRRPRATIIPSALVCSCKSHASCQVRTPPLATRGIWRDCLTSCIAATFRGSDDFCHILRPCKVMKETPHFSSCRAKSTVESSPSL</sequence>
<proteinExistence type="predicted"/>
<reference evidence="2" key="1">
    <citation type="submission" date="2015-01" db="EMBL/GenBank/DDBJ databases">
        <authorList>
            <person name="Aksoy S."/>
            <person name="Warren W."/>
            <person name="Wilson R.K."/>
        </authorList>
    </citation>
    <scope>NUCLEOTIDE SEQUENCE [LARGE SCALE GENOMIC DNA]</scope>
    <source>
        <strain evidence="2">IAEA</strain>
    </source>
</reference>
<reference evidence="1" key="2">
    <citation type="submission" date="2020-05" db="UniProtKB">
        <authorList>
            <consortium name="EnsemblMetazoa"/>
        </authorList>
    </citation>
    <scope>IDENTIFICATION</scope>
    <source>
        <strain evidence="1">IAEA</strain>
    </source>
</reference>
<name>A0A1B0C1H2_9MUSC</name>
<dbReference type="EMBL" id="JXJN01024045">
    <property type="status" value="NOT_ANNOTATED_CDS"/>
    <property type="molecule type" value="Genomic_DNA"/>
</dbReference>
<evidence type="ECO:0000313" key="1">
    <source>
        <dbReference type="EnsemblMetazoa" id="GPPI046582-PA"/>
    </source>
</evidence>
<evidence type="ECO:0000313" key="2">
    <source>
        <dbReference type="Proteomes" id="UP000092460"/>
    </source>
</evidence>
<dbReference type="PROSITE" id="PS51257">
    <property type="entry name" value="PROKAR_LIPOPROTEIN"/>
    <property type="match status" value="1"/>
</dbReference>
<dbReference type="Proteomes" id="UP000092460">
    <property type="component" value="Unassembled WGS sequence"/>
</dbReference>
<organism evidence="1 2">
    <name type="scientific">Glossina palpalis gambiensis</name>
    <dbReference type="NCBI Taxonomy" id="67801"/>
    <lineage>
        <taxon>Eukaryota</taxon>
        <taxon>Metazoa</taxon>
        <taxon>Ecdysozoa</taxon>
        <taxon>Arthropoda</taxon>
        <taxon>Hexapoda</taxon>
        <taxon>Insecta</taxon>
        <taxon>Pterygota</taxon>
        <taxon>Neoptera</taxon>
        <taxon>Endopterygota</taxon>
        <taxon>Diptera</taxon>
        <taxon>Brachycera</taxon>
        <taxon>Muscomorpha</taxon>
        <taxon>Hippoboscoidea</taxon>
        <taxon>Glossinidae</taxon>
        <taxon>Glossina</taxon>
    </lineage>
</organism>
<protein>
    <submittedName>
        <fullName evidence="1">Uncharacterized protein</fullName>
    </submittedName>
</protein>
<dbReference type="VEuPathDB" id="VectorBase:GPPI046582"/>
<dbReference type="EnsemblMetazoa" id="GPPI046582-RA">
    <property type="protein sequence ID" value="GPPI046582-PA"/>
    <property type="gene ID" value="GPPI046582"/>
</dbReference>
<dbReference type="AlphaFoldDB" id="A0A1B0C1H2"/>